<evidence type="ECO:0000313" key="2">
    <source>
        <dbReference type="EMBL" id="TCZ64816.1"/>
    </source>
</evidence>
<dbReference type="Pfam" id="PF18602">
    <property type="entry name" value="Rap1a"/>
    <property type="match status" value="1"/>
</dbReference>
<evidence type="ECO:0000259" key="1">
    <source>
        <dbReference type="Pfam" id="PF18602"/>
    </source>
</evidence>
<dbReference type="AlphaFoldDB" id="A0A4R4DSQ3"/>
<dbReference type="InterPro" id="IPR041238">
    <property type="entry name" value="Rap1a"/>
</dbReference>
<proteinExistence type="predicted"/>
<dbReference type="OrthoDB" id="7277380at2"/>
<comment type="caution">
    <text evidence="2">The sequence shown here is derived from an EMBL/GenBank/DDBJ whole genome shotgun (WGS) entry which is preliminary data.</text>
</comment>
<accession>A0A4R4DSQ3</accession>
<name>A0A4R4DSQ3_9PROT</name>
<organism evidence="2 3">
    <name type="scientific">Roseicella aquatilis</name>
    <dbReference type="NCBI Taxonomy" id="2527868"/>
    <lineage>
        <taxon>Bacteria</taxon>
        <taxon>Pseudomonadati</taxon>
        <taxon>Pseudomonadota</taxon>
        <taxon>Alphaproteobacteria</taxon>
        <taxon>Acetobacterales</taxon>
        <taxon>Roseomonadaceae</taxon>
        <taxon>Roseicella</taxon>
    </lineage>
</organism>
<sequence>MAGLPLPAAAQSPARGVTTGTLAEACALEARDVSTATGVGYCRGFMTGAGQYHREIAVDRPSIFCLPTPSPSFEAAQASFVAWARANPQYAEELALDGLMRWAAATYPCPTEPAAPAARRNRR</sequence>
<protein>
    <recommendedName>
        <fullName evidence="1">Rap1a immunity protein domain-containing protein</fullName>
    </recommendedName>
</protein>
<gene>
    <name evidence="2" type="ORF">EXY23_05405</name>
</gene>
<keyword evidence="3" id="KW-1185">Reference proteome</keyword>
<dbReference type="Proteomes" id="UP000295023">
    <property type="component" value="Unassembled WGS sequence"/>
</dbReference>
<dbReference type="RefSeq" id="WP_132285384.1">
    <property type="nucleotide sequence ID" value="NZ_SKBM01000004.1"/>
</dbReference>
<feature type="domain" description="Rap1a immunity protein" evidence="1">
    <location>
        <begin position="18"/>
        <end position="109"/>
    </location>
</feature>
<dbReference type="EMBL" id="SKBM01000004">
    <property type="protein sequence ID" value="TCZ64816.1"/>
    <property type="molecule type" value="Genomic_DNA"/>
</dbReference>
<evidence type="ECO:0000313" key="3">
    <source>
        <dbReference type="Proteomes" id="UP000295023"/>
    </source>
</evidence>
<reference evidence="2 3" key="1">
    <citation type="submission" date="2019-03" db="EMBL/GenBank/DDBJ databases">
        <title>Paracraurococcus aquatilis NE82 genome sequence.</title>
        <authorList>
            <person name="Zhao Y."/>
            <person name="Du Z."/>
        </authorList>
    </citation>
    <scope>NUCLEOTIDE SEQUENCE [LARGE SCALE GENOMIC DNA]</scope>
    <source>
        <strain evidence="2 3">NE82</strain>
    </source>
</reference>